<dbReference type="AlphaFoldDB" id="A0AAV1CJZ9"/>
<feature type="chain" id="PRO_5044021507" evidence="2">
    <location>
        <begin position="30"/>
        <end position="139"/>
    </location>
</feature>
<feature type="signal peptide" evidence="2">
    <location>
        <begin position="1"/>
        <end position="29"/>
    </location>
</feature>
<dbReference type="InterPro" id="IPR044659">
    <property type="entry name" value="PELPK1_2"/>
</dbReference>
<dbReference type="PANTHER" id="PTHR33088:SF82">
    <property type="entry name" value="HYDROXYPROLINE-RICH GLYCOPROTEIN FAMILY PROTEIN"/>
    <property type="match status" value="1"/>
</dbReference>
<reference evidence="3" key="1">
    <citation type="submission" date="2023-03" db="EMBL/GenBank/DDBJ databases">
        <authorList>
            <person name="Julca I."/>
        </authorList>
    </citation>
    <scope>NUCLEOTIDE SEQUENCE</scope>
</reference>
<protein>
    <submittedName>
        <fullName evidence="3">OLC1v1031701C1</fullName>
    </submittedName>
</protein>
<feature type="compositionally biased region" description="Pro residues" evidence="1">
    <location>
        <begin position="73"/>
        <end position="83"/>
    </location>
</feature>
<accession>A0AAV1CJZ9</accession>
<proteinExistence type="predicted"/>
<dbReference type="Proteomes" id="UP001161247">
    <property type="component" value="Chromosome 2"/>
</dbReference>
<evidence type="ECO:0000313" key="3">
    <source>
        <dbReference type="EMBL" id="CAI9095705.1"/>
    </source>
</evidence>
<keyword evidence="2" id="KW-0732">Signal</keyword>
<sequence>MAASFNCGTYVTILIIALSTFSSIHVSEAARHLLQTTPALPTLPTTLPNFPAGGGAATMPPALPTLPTTLPTLPNPTSLPPNQVPTIPGIPKVNMPPMPAATSFPNIPNIPTSIPSIPNFPTSFPSIPGIPTLAAPPSN</sequence>
<name>A0AAV1CJZ9_OLDCO</name>
<dbReference type="PANTHER" id="PTHR33088">
    <property type="entry name" value="MUCIN-2"/>
    <property type="match status" value="1"/>
</dbReference>
<organism evidence="3 4">
    <name type="scientific">Oldenlandia corymbosa var. corymbosa</name>
    <dbReference type="NCBI Taxonomy" id="529605"/>
    <lineage>
        <taxon>Eukaryota</taxon>
        <taxon>Viridiplantae</taxon>
        <taxon>Streptophyta</taxon>
        <taxon>Embryophyta</taxon>
        <taxon>Tracheophyta</taxon>
        <taxon>Spermatophyta</taxon>
        <taxon>Magnoliopsida</taxon>
        <taxon>eudicotyledons</taxon>
        <taxon>Gunneridae</taxon>
        <taxon>Pentapetalae</taxon>
        <taxon>asterids</taxon>
        <taxon>lamiids</taxon>
        <taxon>Gentianales</taxon>
        <taxon>Rubiaceae</taxon>
        <taxon>Rubioideae</taxon>
        <taxon>Spermacoceae</taxon>
        <taxon>Hedyotis-Oldenlandia complex</taxon>
        <taxon>Oldenlandia</taxon>
    </lineage>
</organism>
<feature type="region of interest" description="Disordered" evidence="1">
    <location>
        <begin position="65"/>
        <end position="91"/>
    </location>
</feature>
<evidence type="ECO:0000313" key="4">
    <source>
        <dbReference type="Proteomes" id="UP001161247"/>
    </source>
</evidence>
<gene>
    <name evidence="3" type="ORF">OLC1_LOCUS6617</name>
</gene>
<keyword evidence="4" id="KW-1185">Reference proteome</keyword>
<evidence type="ECO:0000256" key="2">
    <source>
        <dbReference type="SAM" id="SignalP"/>
    </source>
</evidence>
<dbReference type="EMBL" id="OX459119">
    <property type="protein sequence ID" value="CAI9095705.1"/>
    <property type="molecule type" value="Genomic_DNA"/>
</dbReference>
<evidence type="ECO:0000256" key="1">
    <source>
        <dbReference type="SAM" id="MobiDB-lite"/>
    </source>
</evidence>